<evidence type="ECO:0000313" key="2">
    <source>
        <dbReference type="Proteomes" id="UP001180515"/>
    </source>
</evidence>
<reference evidence="1" key="1">
    <citation type="submission" date="2023-03" db="EMBL/GenBank/DDBJ databases">
        <authorList>
            <person name="Shen W."/>
            <person name="Cai J."/>
        </authorList>
    </citation>
    <scope>NUCLEOTIDE SEQUENCE</scope>
    <source>
        <strain evidence="1">P82-2</strain>
    </source>
</reference>
<evidence type="ECO:0000313" key="1">
    <source>
        <dbReference type="EMBL" id="MDT2730927.1"/>
    </source>
</evidence>
<accession>A0AAE4HWX6</accession>
<proteinExistence type="predicted"/>
<dbReference type="AlphaFoldDB" id="A0AAE4HWX6"/>
<dbReference type="EMBL" id="JARQAG010000001">
    <property type="protein sequence ID" value="MDT2730927.1"/>
    <property type="molecule type" value="Genomic_DNA"/>
</dbReference>
<gene>
    <name evidence="1" type="ORF">P7G31_01505</name>
</gene>
<dbReference type="Proteomes" id="UP001180515">
    <property type="component" value="Unassembled WGS sequence"/>
</dbReference>
<protein>
    <submittedName>
        <fullName evidence="1">Uncharacterized protein</fullName>
    </submittedName>
</protein>
<comment type="caution">
    <text evidence="1">The sequence shown here is derived from an EMBL/GenBank/DDBJ whole genome shotgun (WGS) entry which is preliminary data.</text>
</comment>
<dbReference type="RefSeq" id="WP_219727247.1">
    <property type="nucleotide sequence ID" value="NZ_CBCPIC010000048.1"/>
</dbReference>
<sequence length="52" mass="5809">MVNLISGIFSINKGISSEKTIPDINSDIPNVVCSLYFLEAILKKLLIVREMK</sequence>
<organism evidence="1 2">
    <name type="scientific">Streptococcus parauberis</name>
    <dbReference type="NCBI Taxonomy" id="1348"/>
    <lineage>
        <taxon>Bacteria</taxon>
        <taxon>Bacillati</taxon>
        <taxon>Bacillota</taxon>
        <taxon>Bacilli</taxon>
        <taxon>Lactobacillales</taxon>
        <taxon>Streptococcaceae</taxon>
        <taxon>Streptococcus</taxon>
    </lineage>
</organism>
<name>A0AAE4HWX6_9STRE</name>